<accession>A0A7Y9DWP1</accession>
<evidence type="ECO:0000313" key="2">
    <source>
        <dbReference type="Proteomes" id="UP000535890"/>
    </source>
</evidence>
<dbReference type="Proteomes" id="UP000535890">
    <property type="component" value="Unassembled WGS sequence"/>
</dbReference>
<gene>
    <name evidence="1" type="ORF">BJ983_002898</name>
</gene>
<comment type="caution">
    <text evidence="1">The sequence shown here is derived from an EMBL/GenBank/DDBJ whole genome shotgun (WGS) entry which is preliminary data.</text>
</comment>
<protein>
    <submittedName>
        <fullName evidence="1">Uncharacterized protein</fullName>
    </submittedName>
</protein>
<keyword evidence="2" id="KW-1185">Reference proteome</keyword>
<dbReference type="AlphaFoldDB" id="A0A7Y9DWP1"/>
<proteinExistence type="predicted"/>
<name>A0A7Y9DWP1_9PSEU</name>
<evidence type="ECO:0000313" key="1">
    <source>
        <dbReference type="EMBL" id="NYD36796.1"/>
    </source>
</evidence>
<dbReference type="EMBL" id="JACCBN010000001">
    <property type="protein sequence ID" value="NYD36796.1"/>
    <property type="molecule type" value="Genomic_DNA"/>
</dbReference>
<organism evidence="1 2">
    <name type="scientific">Actinomycetospora corticicola</name>
    <dbReference type="NCBI Taxonomy" id="663602"/>
    <lineage>
        <taxon>Bacteria</taxon>
        <taxon>Bacillati</taxon>
        <taxon>Actinomycetota</taxon>
        <taxon>Actinomycetes</taxon>
        <taxon>Pseudonocardiales</taxon>
        <taxon>Pseudonocardiaceae</taxon>
        <taxon>Actinomycetospora</taxon>
    </lineage>
</organism>
<reference evidence="1 2" key="1">
    <citation type="submission" date="2020-07" db="EMBL/GenBank/DDBJ databases">
        <title>Sequencing the genomes of 1000 actinobacteria strains.</title>
        <authorList>
            <person name="Klenk H.-P."/>
        </authorList>
    </citation>
    <scope>NUCLEOTIDE SEQUENCE [LARGE SCALE GENOMIC DNA]</scope>
    <source>
        <strain evidence="1 2">DSM 45772</strain>
    </source>
</reference>
<dbReference type="RefSeq" id="WP_179794422.1">
    <property type="nucleotide sequence ID" value="NZ_BAABHP010000021.1"/>
</dbReference>
<sequence>MTDPTPPTDVRVRRADGSTVPLDLTYEGIGDDGCHRWVATAPTWIGDDSAVHLECALLPPETTIVLELDGEVRA</sequence>